<keyword evidence="2" id="KW-0012">Acyltransferase</keyword>
<dbReference type="EMBL" id="JZKH01000063">
    <property type="protein sequence ID" value="KJS59631.1"/>
    <property type="molecule type" value="Genomic_DNA"/>
</dbReference>
<dbReference type="InterPro" id="IPR000182">
    <property type="entry name" value="GNAT_dom"/>
</dbReference>
<keyword evidence="6" id="KW-1185">Reference proteome</keyword>
<protein>
    <submittedName>
        <fullName evidence="5">GCN5 family acetyltransferase</fullName>
    </submittedName>
</protein>
<dbReference type="PATRIC" id="fig|359131.3.peg.6431"/>
<comment type="similarity">
    <text evidence="3">Belongs to the acetyltransferase family. RimJ subfamily.</text>
</comment>
<dbReference type="SUPFAM" id="SSF55729">
    <property type="entry name" value="Acyl-CoA N-acyltransferases (Nat)"/>
    <property type="match status" value="1"/>
</dbReference>
<organism evidence="5 6">
    <name type="scientific">Streptomyces rubellomurinus (strain ATCC 31215)</name>
    <dbReference type="NCBI Taxonomy" id="359131"/>
    <lineage>
        <taxon>Bacteria</taxon>
        <taxon>Bacillati</taxon>
        <taxon>Actinomycetota</taxon>
        <taxon>Actinomycetes</taxon>
        <taxon>Kitasatosporales</taxon>
        <taxon>Streptomycetaceae</taxon>
        <taxon>Streptomyces</taxon>
    </lineage>
</organism>
<evidence type="ECO:0000313" key="5">
    <source>
        <dbReference type="EMBL" id="KJS59631.1"/>
    </source>
</evidence>
<gene>
    <name evidence="5" type="ORF">VM95_26185</name>
</gene>
<dbReference type="InterPro" id="IPR051531">
    <property type="entry name" value="N-acetyltransferase"/>
</dbReference>
<name>A0A0F2TAZ6_STRR3</name>
<dbReference type="PANTHER" id="PTHR43792:SF8">
    <property type="entry name" value="[RIBOSOMAL PROTEIN US5]-ALANINE N-ACETYLTRANSFERASE"/>
    <property type="match status" value="1"/>
</dbReference>
<dbReference type="AlphaFoldDB" id="A0A0F2TAZ6"/>
<dbReference type="Gene3D" id="3.40.630.30">
    <property type="match status" value="1"/>
</dbReference>
<dbReference type="PANTHER" id="PTHR43792">
    <property type="entry name" value="GNAT FAMILY, PUTATIVE (AFU_ORTHOLOGUE AFUA_3G00765)-RELATED-RELATED"/>
    <property type="match status" value="1"/>
</dbReference>
<dbReference type="Pfam" id="PF13302">
    <property type="entry name" value="Acetyltransf_3"/>
    <property type="match status" value="1"/>
</dbReference>
<dbReference type="GO" id="GO:0008999">
    <property type="term" value="F:protein-N-terminal-alanine acetyltransferase activity"/>
    <property type="evidence" value="ECO:0007669"/>
    <property type="project" value="TreeGrafter"/>
</dbReference>
<dbReference type="GO" id="GO:0005737">
    <property type="term" value="C:cytoplasm"/>
    <property type="evidence" value="ECO:0007669"/>
    <property type="project" value="TreeGrafter"/>
</dbReference>
<dbReference type="InterPro" id="IPR016181">
    <property type="entry name" value="Acyl_CoA_acyltransferase"/>
</dbReference>
<evidence type="ECO:0000256" key="2">
    <source>
        <dbReference type="ARBA" id="ARBA00023315"/>
    </source>
</evidence>
<reference evidence="5 6" key="1">
    <citation type="submission" date="2015-02" db="EMBL/GenBank/DDBJ databases">
        <authorList>
            <person name="Ju K.-S."/>
            <person name="Doroghazi J.R."/>
            <person name="Metcalf W."/>
        </authorList>
    </citation>
    <scope>NUCLEOTIDE SEQUENCE [LARGE SCALE GENOMIC DNA]</scope>
    <source>
        <strain evidence="5 6">ATCC 31215</strain>
    </source>
</reference>
<dbReference type="RefSeq" id="WP_045700957.1">
    <property type="nucleotide sequence ID" value="NZ_JZKH01000063.1"/>
</dbReference>
<accession>A0A0F2TAZ6</accession>
<evidence type="ECO:0000259" key="4">
    <source>
        <dbReference type="PROSITE" id="PS51186"/>
    </source>
</evidence>
<keyword evidence="1 5" id="KW-0808">Transferase</keyword>
<feature type="domain" description="N-acetyltransferase" evidence="4">
    <location>
        <begin position="2"/>
        <end position="159"/>
    </location>
</feature>
<dbReference type="PROSITE" id="PS51186">
    <property type="entry name" value="GNAT"/>
    <property type="match status" value="1"/>
</dbReference>
<sequence>MLTLEPLRPDHADALLAFELANRAYFTRTVPDRGDAYFADFPARHAALLAEQAAGICHFHAIVSEGTLVGRVNLIDVEDGSAELGYRIAESAAGRGLAKAAVAEVLHLATTTYALTALTARTTLDNPASMAVLTHHAFTPVEEFLLDGRPALRYRRALT</sequence>
<evidence type="ECO:0000256" key="3">
    <source>
        <dbReference type="ARBA" id="ARBA00038502"/>
    </source>
</evidence>
<evidence type="ECO:0000313" key="6">
    <source>
        <dbReference type="Proteomes" id="UP000033699"/>
    </source>
</evidence>
<dbReference type="OrthoDB" id="5125488at2"/>
<evidence type="ECO:0000256" key="1">
    <source>
        <dbReference type="ARBA" id="ARBA00022679"/>
    </source>
</evidence>
<proteinExistence type="inferred from homology"/>
<dbReference type="Proteomes" id="UP000033699">
    <property type="component" value="Unassembled WGS sequence"/>
</dbReference>
<comment type="caution">
    <text evidence="5">The sequence shown here is derived from an EMBL/GenBank/DDBJ whole genome shotgun (WGS) entry which is preliminary data.</text>
</comment>